<dbReference type="CDD" id="cd00130">
    <property type="entry name" value="PAS"/>
    <property type="match status" value="1"/>
</dbReference>
<dbReference type="InterPro" id="IPR003593">
    <property type="entry name" value="AAA+_ATPase"/>
</dbReference>
<dbReference type="Pfam" id="PF00158">
    <property type="entry name" value="Sigma54_activat"/>
    <property type="match status" value="1"/>
</dbReference>
<evidence type="ECO:0000256" key="2">
    <source>
        <dbReference type="ARBA" id="ARBA00022840"/>
    </source>
</evidence>
<evidence type="ECO:0000256" key="6">
    <source>
        <dbReference type="ARBA" id="ARBA00023163"/>
    </source>
</evidence>
<dbReference type="InterPro" id="IPR000014">
    <property type="entry name" value="PAS"/>
</dbReference>
<evidence type="ECO:0000313" key="10">
    <source>
        <dbReference type="Proteomes" id="UP000000503"/>
    </source>
</evidence>
<dbReference type="InterPro" id="IPR009057">
    <property type="entry name" value="Homeodomain-like_sf"/>
</dbReference>
<keyword evidence="1" id="KW-0547">Nucleotide-binding</keyword>
<dbReference type="Gene3D" id="1.10.10.60">
    <property type="entry name" value="Homeodomain-like"/>
    <property type="match status" value="1"/>
</dbReference>
<dbReference type="KEGG" id="scd:Spica_0707"/>
<dbReference type="GO" id="GO:0006355">
    <property type="term" value="P:regulation of DNA-templated transcription"/>
    <property type="evidence" value="ECO:0007669"/>
    <property type="project" value="InterPro"/>
</dbReference>
<dbReference type="Pfam" id="PF13426">
    <property type="entry name" value="PAS_9"/>
    <property type="match status" value="1"/>
</dbReference>
<dbReference type="SUPFAM" id="SSF55785">
    <property type="entry name" value="PYP-like sensor domain (PAS domain)"/>
    <property type="match status" value="1"/>
</dbReference>
<dbReference type="CDD" id="cd00009">
    <property type="entry name" value="AAA"/>
    <property type="match status" value="1"/>
</dbReference>
<keyword evidence="5" id="KW-0010">Activator</keyword>
<dbReference type="FunFam" id="3.40.50.300:FF:000006">
    <property type="entry name" value="DNA-binding transcriptional regulator NtrC"/>
    <property type="match status" value="1"/>
</dbReference>
<evidence type="ECO:0000256" key="3">
    <source>
        <dbReference type="ARBA" id="ARBA00023015"/>
    </source>
</evidence>
<dbReference type="SUPFAM" id="SSF46689">
    <property type="entry name" value="Homeodomain-like"/>
    <property type="match status" value="1"/>
</dbReference>
<dbReference type="InterPro" id="IPR002078">
    <property type="entry name" value="Sigma_54_int"/>
</dbReference>
<evidence type="ECO:0000256" key="1">
    <source>
        <dbReference type="ARBA" id="ARBA00022741"/>
    </source>
</evidence>
<dbReference type="GO" id="GO:0043565">
    <property type="term" value="F:sequence-specific DNA binding"/>
    <property type="evidence" value="ECO:0007669"/>
    <property type="project" value="InterPro"/>
</dbReference>
<dbReference type="eggNOG" id="COG3829">
    <property type="taxonomic scope" value="Bacteria"/>
</dbReference>
<dbReference type="OrthoDB" id="9803970at2"/>
<evidence type="ECO:0000259" key="7">
    <source>
        <dbReference type="PROSITE" id="PS50045"/>
    </source>
</evidence>
<reference evidence="10" key="1">
    <citation type="journal article" date="2013" name="Stand. Genomic Sci.">
        <title>Genome sequence of the thermophilic fresh-water bacterium Spirochaeta caldaria type strain (H1(T)), reclassification of Spirochaeta caldaria, Spirochaeta stenostrepta, and Spirochaeta zuelzerae in the genus Treponema as Treponema caldaria comb. nov., Treponema stenostrepta comb. nov., and Treponema zuelzerae comb. nov., and emendation of the genus Treponema.</title>
        <authorList>
            <person name="Abt B."/>
            <person name="Goker M."/>
            <person name="Scheuner C."/>
            <person name="Han C."/>
            <person name="Lu M."/>
            <person name="Misra M."/>
            <person name="Lapidus A."/>
            <person name="Nolan M."/>
            <person name="Lucas S."/>
            <person name="Hammon N."/>
            <person name="Deshpande S."/>
            <person name="Cheng J.F."/>
            <person name="Tapia R."/>
            <person name="Goodwin L.A."/>
            <person name="Pitluck S."/>
            <person name="Liolios K."/>
            <person name="Pagani I."/>
            <person name="Ivanova N."/>
            <person name="Mavromatis K."/>
            <person name="Mikhailova N."/>
            <person name="Huntemann M."/>
            <person name="Pati A."/>
            <person name="Chen A."/>
            <person name="Palaniappan K."/>
            <person name="Land M."/>
            <person name="Hauser L."/>
            <person name="Jeffries C.D."/>
            <person name="Rohde M."/>
            <person name="Spring S."/>
            <person name="Gronow S."/>
            <person name="Detter J.C."/>
            <person name="Bristow J."/>
            <person name="Eisen J.A."/>
            <person name="Markowitz V."/>
            <person name="Hugenholtz P."/>
            <person name="Kyrpides N.C."/>
            <person name="Woyke T."/>
            <person name="Klenk H.P."/>
        </authorList>
    </citation>
    <scope>NUCLEOTIDE SEQUENCE</scope>
    <source>
        <strain evidence="10">ATCC 51460 / DSM 7334 / H1</strain>
    </source>
</reference>
<gene>
    <name evidence="9" type="ordered locus">Spica_0707</name>
</gene>
<dbReference type="SMART" id="SM00382">
    <property type="entry name" value="AAA"/>
    <property type="match status" value="1"/>
</dbReference>
<sequence>MTDIILESISDGVFTIDLEWHITSFNRAAENIIGIKRNEAIGKLCYEVFKSNMCESRCPLRKTMQSGKPVINVEGFCINPAGERIPISVSTALLKDQAGHVIGGAETFRDLRELEELKQQLVSDPLKGELTSRSPAMHPILEMLPTVADSSAVILIEGETGTGKEVTARAIHRMSPQAQGPFVAVNCGALPDTLLESELFGYKKGAFTGADRDKIGRFKMADGGALFLDEIGEISQAMQVKLLRVLQEGVYERLGSTTSERSRARIICATNRNLKQMVEEGRFRRDLFYRINVITLSLPPLRERKEDIPGLADYFLRKYRIKMGKKIQGFTEDVYEAFYAYPWPGNIRELENVVERAVVLCSGERITLSCLPEELVHWNVQAARALTLLPKPAGAPGFSPILPHHHEAPEVPHEERFHQTAAQAETDLIRKTLAQNGNNRTLTARQLGIHRATLYRKMKQYGIELDESGV</sequence>
<keyword evidence="3" id="KW-0805">Transcription regulation</keyword>
<dbReference type="NCBIfam" id="TIGR00229">
    <property type="entry name" value="sensory_box"/>
    <property type="match status" value="1"/>
</dbReference>
<dbReference type="InterPro" id="IPR058031">
    <property type="entry name" value="AAA_lid_NorR"/>
</dbReference>
<dbReference type="InterPro" id="IPR027417">
    <property type="entry name" value="P-loop_NTPase"/>
</dbReference>
<keyword evidence="6" id="KW-0804">Transcription</keyword>
<dbReference type="PROSITE" id="PS50112">
    <property type="entry name" value="PAS"/>
    <property type="match status" value="1"/>
</dbReference>
<dbReference type="FunFam" id="1.10.8.60:FF:000014">
    <property type="entry name" value="DNA-binding transcriptional regulator NtrC"/>
    <property type="match status" value="1"/>
</dbReference>
<keyword evidence="2" id="KW-0067">ATP-binding</keyword>
<evidence type="ECO:0000256" key="5">
    <source>
        <dbReference type="ARBA" id="ARBA00023159"/>
    </source>
</evidence>
<dbReference type="InterPro" id="IPR035965">
    <property type="entry name" value="PAS-like_dom_sf"/>
</dbReference>
<dbReference type="PANTHER" id="PTHR32071">
    <property type="entry name" value="TRANSCRIPTIONAL REGULATORY PROTEIN"/>
    <property type="match status" value="1"/>
</dbReference>
<evidence type="ECO:0000256" key="4">
    <source>
        <dbReference type="ARBA" id="ARBA00023125"/>
    </source>
</evidence>
<protein>
    <submittedName>
        <fullName evidence="9">PAS modulated sigma54 specific transcriptional regulator, Fis family</fullName>
    </submittedName>
</protein>
<dbReference type="SMART" id="SM00091">
    <property type="entry name" value="PAS"/>
    <property type="match status" value="1"/>
</dbReference>
<name>F8EXB8_GRAC1</name>
<dbReference type="STRING" id="744872.Spica_0707"/>
<dbReference type="Gene3D" id="3.30.450.20">
    <property type="entry name" value="PAS domain"/>
    <property type="match status" value="1"/>
</dbReference>
<dbReference type="PRINTS" id="PR01590">
    <property type="entry name" value="HTHFIS"/>
</dbReference>
<accession>F8EXB8</accession>
<dbReference type="PROSITE" id="PS00688">
    <property type="entry name" value="SIGMA54_INTERACT_3"/>
    <property type="match status" value="1"/>
</dbReference>
<evidence type="ECO:0000313" key="9">
    <source>
        <dbReference type="EMBL" id="AEJ18861.1"/>
    </source>
</evidence>
<dbReference type="Pfam" id="PF25601">
    <property type="entry name" value="AAA_lid_14"/>
    <property type="match status" value="1"/>
</dbReference>
<dbReference type="Proteomes" id="UP000000503">
    <property type="component" value="Chromosome"/>
</dbReference>
<evidence type="ECO:0000259" key="8">
    <source>
        <dbReference type="PROSITE" id="PS50112"/>
    </source>
</evidence>
<dbReference type="SUPFAM" id="SSF52540">
    <property type="entry name" value="P-loop containing nucleoside triphosphate hydrolases"/>
    <property type="match status" value="1"/>
</dbReference>
<dbReference type="Pfam" id="PF02954">
    <property type="entry name" value="HTH_8"/>
    <property type="match status" value="1"/>
</dbReference>
<dbReference type="RefSeq" id="WP_013968173.1">
    <property type="nucleotide sequence ID" value="NC_015732.1"/>
</dbReference>
<dbReference type="InterPro" id="IPR002197">
    <property type="entry name" value="HTH_Fis"/>
</dbReference>
<feature type="domain" description="PAS" evidence="8">
    <location>
        <begin position="1"/>
        <end position="43"/>
    </location>
</feature>
<dbReference type="EMBL" id="CP002868">
    <property type="protein sequence ID" value="AEJ18861.1"/>
    <property type="molecule type" value="Genomic_DNA"/>
</dbReference>
<dbReference type="Gene3D" id="1.10.8.60">
    <property type="match status" value="1"/>
</dbReference>
<dbReference type="AlphaFoldDB" id="F8EXB8"/>
<dbReference type="InterPro" id="IPR025944">
    <property type="entry name" value="Sigma_54_int_dom_CS"/>
</dbReference>
<dbReference type="HOGENOM" id="CLU_000445_8_1_12"/>
<dbReference type="Gene3D" id="3.40.50.300">
    <property type="entry name" value="P-loop containing nucleotide triphosphate hydrolases"/>
    <property type="match status" value="1"/>
</dbReference>
<feature type="domain" description="Sigma-54 factor interaction" evidence="7">
    <location>
        <begin position="130"/>
        <end position="359"/>
    </location>
</feature>
<dbReference type="GO" id="GO:0005524">
    <property type="term" value="F:ATP binding"/>
    <property type="evidence" value="ECO:0007669"/>
    <property type="project" value="UniProtKB-KW"/>
</dbReference>
<organism evidence="9 10">
    <name type="scientific">Gracilinema caldarium (strain ATCC 51460 / DSM 7334 / H1)</name>
    <name type="common">Treponema caldarium</name>
    <dbReference type="NCBI Taxonomy" id="744872"/>
    <lineage>
        <taxon>Bacteria</taxon>
        <taxon>Pseudomonadati</taxon>
        <taxon>Spirochaetota</taxon>
        <taxon>Spirochaetia</taxon>
        <taxon>Spirochaetales</taxon>
        <taxon>Breznakiellaceae</taxon>
        <taxon>Gracilinema</taxon>
    </lineage>
</organism>
<keyword evidence="10" id="KW-1185">Reference proteome</keyword>
<proteinExistence type="predicted"/>
<keyword evidence="4" id="KW-0238">DNA-binding</keyword>
<dbReference type="PROSITE" id="PS50045">
    <property type="entry name" value="SIGMA54_INTERACT_4"/>
    <property type="match status" value="1"/>
</dbReference>